<keyword evidence="9 11" id="KW-0496">Mitochondrion</keyword>
<sequence length="116" mass="12946">MLTLLSVWGVVLIIFIGVSSGCSFVLSRQVDSGGVNWAGPYECGFMSGVVNFDSFGFSYFSLMVLFVIFDLEISLLLNMPEQGWLFDSFYYYLGFLFLLVGGFLSEAASGYVRWGY</sequence>
<dbReference type="InterPro" id="IPR038430">
    <property type="entry name" value="NDAH_ubi_oxred_su3_sf"/>
</dbReference>
<dbReference type="GO" id="GO:0031966">
    <property type="term" value="C:mitochondrial membrane"/>
    <property type="evidence" value="ECO:0007669"/>
    <property type="project" value="UniProtKB-SubCell"/>
</dbReference>
<keyword evidence="10" id="KW-0732">Signal</keyword>
<comment type="catalytic activity">
    <reaction evidence="8 9">
        <text>a ubiquinone + NADH + 5 H(+)(in) = a ubiquinol + NAD(+) + 4 H(+)(out)</text>
        <dbReference type="Rhea" id="RHEA:29091"/>
        <dbReference type="Rhea" id="RHEA-COMP:9565"/>
        <dbReference type="Rhea" id="RHEA-COMP:9566"/>
        <dbReference type="ChEBI" id="CHEBI:15378"/>
        <dbReference type="ChEBI" id="CHEBI:16389"/>
        <dbReference type="ChEBI" id="CHEBI:17976"/>
        <dbReference type="ChEBI" id="CHEBI:57540"/>
        <dbReference type="ChEBI" id="CHEBI:57945"/>
        <dbReference type="EC" id="7.1.1.2"/>
    </reaction>
</comment>
<keyword evidence="7 9" id="KW-0472">Membrane</keyword>
<evidence type="ECO:0000256" key="1">
    <source>
        <dbReference type="ARBA" id="ARBA00004370"/>
    </source>
</evidence>
<evidence type="ECO:0000256" key="6">
    <source>
        <dbReference type="ARBA" id="ARBA00022989"/>
    </source>
</evidence>
<gene>
    <name evidence="11" type="primary">nad3</name>
</gene>
<dbReference type="Pfam" id="PF00507">
    <property type="entry name" value="Oxidored_q4"/>
    <property type="match status" value="1"/>
</dbReference>
<evidence type="ECO:0000256" key="3">
    <source>
        <dbReference type="ARBA" id="ARBA00021007"/>
    </source>
</evidence>
<keyword evidence="9" id="KW-1278">Translocase</keyword>
<dbReference type="Gene3D" id="1.20.58.1610">
    <property type="entry name" value="NADH:ubiquinone/plastoquinone oxidoreductase, chain 3"/>
    <property type="match status" value="1"/>
</dbReference>
<keyword evidence="9" id="KW-0249">Electron transport</keyword>
<evidence type="ECO:0000256" key="4">
    <source>
        <dbReference type="ARBA" id="ARBA00022448"/>
    </source>
</evidence>
<keyword evidence="5 9" id="KW-0812">Transmembrane</keyword>
<accession>H9YU45</accession>
<geneLocation type="mitochondrion" evidence="11"/>
<keyword evidence="9" id="KW-0679">Respiratory chain</keyword>
<evidence type="ECO:0000256" key="5">
    <source>
        <dbReference type="ARBA" id="ARBA00022692"/>
    </source>
</evidence>
<feature type="transmembrane region" description="Helical" evidence="9">
    <location>
        <begin position="56"/>
        <end position="77"/>
    </location>
</feature>
<keyword evidence="9" id="KW-0520">NAD</keyword>
<dbReference type="EMBL" id="JQ034037">
    <property type="protein sequence ID" value="AFH27194.1"/>
    <property type="molecule type" value="Genomic_DNA"/>
</dbReference>
<organism evidence="11">
    <name type="scientific">Monobothrioides sp. JB-2012</name>
    <dbReference type="NCBI Taxonomy" id="1159341"/>
    <lineage>
        <taxon>Eukaryota</taxon>
        <taxon>Metazoa</taxon>
        <taxon>Spiralia</taxon>
        <taxon>Lophotrochozoa</taxon>
        <taxon>Platyhelminthes</taxon>
        <taxon>Cestoda</taxon>
        <taxon>Eucestoda</taxon>
        <taxon>Caryophyllidea</taxon>
        <taxon>Caryophyllidae</taxon>
        <taxon>Monobothrioides</taxon>
    </lineage>
</organism>
<dbReference type="GO" id="GO:0008137">
    <property type="term" value="F:NADH dehydrogenase (ubiquinone) activity"/>
    <property type="evidence" value="ECO:0007669"/>
    <property type="project" value="UniProtKB-UniRule"/>
</dbReference>
<dbReference type="InterPro" id="IPR000440">
    <property type="entry name" value="NADH_UbQ/plastoQ_OxRdtase_su3"/>
</dbReference>
<comment type="similarity">
    <text evidence="2 9">Belongs to the complex I subunit 3 family.</text>
</comment>
<comment type="subcellular location">
    <subcellularLocation>
        <location evidence="1">Membrane</location>
    </subcellularLocation>
    <subcellularLocation>
        <location evidence="9">Mitochondrion membrane</location>
        <topology evidence="9">Multi-pass membrane protein</topology>
    </subcellularLocation>
</comment>
<reference evidence="11" key="1">
    <citation type="journal article" date="2012" name="Int. J. Parasitol.">
        <title>Substitution saturation and nuclear paralogs of commonly employed phylogenetic markers in the Caryophyllidea, an unusual group of non-segmented tapeworms (Platyhelminthes).</title>
        <authorList>
            <person name="Brabec J."/>
            <person name="Scholz T."/>
            <person name="Kralova-Hromadova I."/>
            <person name="Bazsalovicsova E."/>
            <person name="Olson P.D."/>
        </authorList>
    </citation>
    <scope>NUCLEOTIDE SEQUENCE</scope>
    <source>
        <strain evidence="11">Hpt2_N</strain>
    </source>
</reference>
<evidence type="ECO:0000313" key="11">
    <source>
        <dbReference type="EMBL" id="AFH27194.1"/>
    </source>
</evidence>
<evidence type="ECO:0000256" key="8">
    <source>
        <dbReference type="ARBA" id="ARBA00049551"/>
    </source>
</evidence>
<proteinExistence type="inferred from homology"/>
<evidence type="ECO:0000256" key="7">
    <source>
        <dbReference type="ARBA" id="ARBA00023136"/>
    </source>
</evidence>
<feature type="chain" id="PRO_5003624242" description="NADH-ubiquinone oxidoreductase chain 3" evidence="10">
    <location>
        <begin position="22"/>
        <end position="116"/>
    </location>
</feature>
<feature type="transmembrane region" description="Helical" evidence="9">
    <location>
        <begin position="89"/>
        <end position="112"/>
    </location>
</feature>
<evidence type="ECO:0000256" key="9">
    <source>
        <dbReference type="RuleBase" id="RU003640"/>
    </source>
</evidence>
<protein>
    <recommendedName>
        <fullName evidence="3 9">NADH-ubiquinone oxidoreductase chain 3</fullName>
        <ecNumber evidence="9">7.1.1.2</ecNumber>
    </recommendedName>
</protein>
<keyword evidence="4 9" id="KW-0813">Transport</keyword>
<feature type="signal peptide" evidence="10">
    <location>
        <begin position="1"/>
        <end position="21"/>
    </location>
</feature>
<evidence type="ECO:0000256" key="2">
    <source>
        <dbReference type="ARBA" id="ARBA00008472"/>
    </source>
</evidence>
<comment type="function">
    <text evidence="9">Core subunit of the mitochondrial membrane respiratory chain NADH dehydrogenase (Complex I) which catalyzes electron transfer from NADH through the respiratory chain, using ubiquinone as an electron acceptor. Essential for the catalytic activity of complex I.</text>
</comment>
<dbReference type="EC" id="7.1.1.2" evidence="9"/>
<keyword evidence="6 9" id="KW-1133">Transmembrane helix</keyword>
<keyword evidence="9" id="KW-0830">Ubiquinone</keyword>
<name>H9YU45_9CEST</name>
<evidence type="ECO:0000256" key="10">
    <source>
        <dbReference type="SAM" id="SignalP"/>
    </source>
</evidence>
<dbReference type="AlphaFoldDB" id="H9YU45"/>